<dbReference type="GO" id="GO:0031932">
    <property type="term" value="C:TORC2 complex"/>
    <property type="evidence" value="ECO:0007669"/>
    <property type="project" value="InterPro"/>
</dbReference>
<evidence type="ECO:0000313" key="5">
    <source>
        <dbReference type="Ensembl" id="ENSGWIP00000032408.1"/>
    </source>
</evidence>
<dbReference type="Pfam" id="PF14664">
    <property type="entry name" value="RICTOR_N"/>
    <property type="match status" value="1"/>
</dbReference>
<keyword evidence="6" id="KW-1185">Reference proteome</keyword>
<dbReference type="InterPro" id="IPR016024">
    <property type="entry name" value="ARM-type_fold"/>
</dbReference>
<dbReference type="PANTHER" id="PTHR13298:SF11">
    <property type="entry name" value="RAPAMYCIN-INSENSITIVE COMPANION OF MTOR"/>
    <property type="match status" value="1"/>
</dbReference>
<dbReference type="InterPro" id="IPR011989">
    <property type="entry name" value="ARM-like"/>
</dbReference>
<name>A0A8C5GMU5_GOUWI</name>
<accession>A0A8C5GMU5</accession>
<dbReference type="AlphaFoldDB" id="A0A8C5GMU5"/>
<dbReference type="GO" id="GO:0043539">
    <property type="term" value="F:protein serine/threonine kinase activator activity"/>
    <property type="evidence" value="ECO:0007669"/>
    <property type="project" value="TreeGrafter"/>
</dbReference>
<dbReference type="SMART" id="SM01307">
    <property type="entry name" value="RICTOR_M"/>
    <property type="match status" value="1"/>
</dbReference>
<sequence length="751" mass="85383">YSKRRQKEFAGIISQKSRTHQSDQQMPLKKTEPKENLQEILENIVKQDGISSVCKLCHLNNFVKLLCSVGIAEDKLGFTYEEIIICLRLTLLNEAREVRVAGLQSFRYLIRDSNVLGKVLLLQVDYLIARFIDIQKNDSERTQALRLARKMISVNALLFPSSVTNSLIAVGNNGKQAHDQMTRACIAIICELSFKNPVLVAQRGGLSTILRNVTSCQLSRINEALMTTILHLLNHPHTRQYIRVDVELEQILAPYTDFHYQNPAEEEERDDQFTASKMSLVASFCSWSGIINLCKSGNSGIQSLIGLLCIPNMEVRKGLLEVLFEIFQLTLPRASADFHEALTSTDSGRFKDNWRLSDGFVASEAKTVLPQRSGSRPDLMDNYLALLLSAFIKTGLFEALVDVITSSTDVISIWATILLGELLHMANTILPHSQSHHLYCLPSLVNMAACCDYPPEKRLRASAAVNDLKDFHQRKKRGIKPTSLFLDHILRTAVESQGCKDTHSKTPKDIVIIKDYEDSLLSLVRDSHVLSHRETMDWNWHHIETILKWPHVSLRGNELMHKFVQRLVFFYKPSLQLYSDLEVEHPKGRQLTVVGCQFVEFLLASEEDGQMYLEDLVRDIVHYLFFSAGHKDQLSSRLLVTLSQNYFLFLGILSAHPHGVRLLEKGRVFQWWVASSKCYDIMHVLKNTSALYLSCTLGWFIKALEKKVSGNPEEEPCISFWPPEDDLERHLEEKGGLLEVAPTAESFLESY</sequence>
<feature type="domain" description="Rapamycin-insensitive companion of mTOR N-terminal" evidence="4">
    <location>
        <begin position="56"/>
        <end position="431"/>
    </location>
</feature>
<dbReference type="InterPro" id="IPR028268">
    <property type="entry name" value="Pianissimo_fam"/>
</dbReference>
<dbReference type="GO" id="GO:0051897">
    <property type="term" value="P:positive regulation of phosphatidylinositol 3-kinase/protein kinase B signal transduction"/>
    <property type="evidence" value="ECO:0007669"/>
    <property type="project" value="TreeGrafter"/>
</dbReference>
<dbReference type="Pfam" id="PF14666">
    <property type="entry name" value="RICTOR_M"/>
    <property type="match status" value="1"/>
</dbReference>
<protein>
    <submittedName>
        <fullName evidence="5">Rapamycin-insensitive companion of mTOR-like</fullName>
    </submittedName>
</protein>
<dbReference type="SMART" id="SM01308">
    <property type="entry name" value="RICTOR_N"/>
    <property type="match status" value="1"/>
</dbReference>
<feature type="domain" description="Rapamycin-insensitive companion of mTOR middle" evidence="3">
    <location>
        <begin position="515"/>
        <end position="703"/>
    </location>
</feature>
<dbReference type="InterPro" id="IPR029451">
    <property type="entry name" value="RICTOR_M"/>
</dbReference>
<proteinExistence type="inferred from homology"/>
<comment type="similarity">
    <text evidence="1">Belongs to the RICTOR family.</text>
</comment>
<evidence type="ECO:0000313" key="6">
    <source>
        <dbReference type="Proteomes" id="UP000694680"/>
    </source>
</evidence>
<dbReference type="InterPro" id="IPR028267">
    <property type="entry name" value="Pianissimo_N"/>
</dbReference>
<dbReference type="Proteomes" id="UP000694680">
    <property type="component" value="Unassembled WGS sequence"/>
</dbReference>
<reference evidence="5" key="1">
    <citation type="submission" date="2025-08" db="UniProtKB">
        <authorList>
            <consortium name="Ensembl"/>
        </authorList>
    </citation>
    <scope>IDENTIFICATION</scope>
</reference>
<dbReference type="Ensembl" id="ENSGWIT00000035281.1">
    <property type="protein sequence ID" value="ENSGWIP00000032408.1"/>
    <property type="gene ID" value="ENSGWIG00000016693.1"/>
</dbReference>
<gene>
    <name evidence="5" type="primary">LOC114458599</name>
</gene>
<reference evidence="5" key="2">
    <citation type="submission" date="2025-09" db="UniProtKB">
        <authorList>
            <consortium name="Ensembl"/>
        </authorList>
    </citation>
    <scope>IDENTIFICATION</scope>
</reference>
<evidence type="ECO:0000259" key="3">
    <source>
        <dbReference type="SMART" id="SM01307"/>
    </source>
</evidence>
<dbReference type="Gene3D" id="1.25.10.10">
    <property type="entry name" value="Leucine-rich Repeat Variant"/>
    <property type="match status" value="1"/>
</dbReference>
<dbReference type="PANTHER" id="PTHR13298">
    <property type="entry name" value="CYTOSOLIC REGULATOR PIANISSIMO"/>
    <property type="match status" value="1"/>
</dbReference>
<evidence type="ECO:0000256" key="1">
    <source>
        <dbReference type="ARBA" id="ARBA00008878"/>
    </source>
</evidence>
<evidence type="ECO:0000256" key="2">
    <source>
        <dbReference type="SAM" id="MobiDB-lite"/>
    </source>
</evidence>
<organism evidence="5 6">
    <name type="scientific">Gouania willdenowi</name>
    <name type="common">Blunt-snouted clingfish</name>
    <name type="synonym">Lepadogaster willdenowi</name>
    <dbReference type="NCBI Taxonomy" id="441366"/>
    <lineage>
        <taxon>Eukaryota</taxon>
        <taxon>Metazoa</taxon>
        <taxon>Chordata</taxon>
        <taxon>Craniata</taxon>
        <taxon>Vertebrata</taxon>
        <taxon>Euteleostomi</taxon>
        <taxon>Actinopterygii</taxon>
        <taxon>Neopterygii</taxon>
        <taxon>Teleostei</taxon>
        <taxon>Neoteleostei</taxon>
        <taxon>Acanthomorphata</taxon>
        <taxon>Ovalentaria</taxon>
        <taxon>Blenniimorphae</taxon>
        <taxon>Blenniiformes</taxon>
        <taxon>Gobiesocoidei</taxon>
        <taxon>Gobiesocidae</taxon>
        <taxon>Gobiesocinae</taxon>
        <taxon>Gouania</taxon>
    </lineage>
</organism>
<feature type="region of interest" description="Disordered" evidence="2">
    <location>
        <begin position="1"/>
        <end position="32"/>
    </location>
</feature>
<evidence type="ECO:0000259" key="4">
    <source>
        <dbReference type="SMART" id="SM01308"/>
    </source>
</evidence>
<dbReference type="GO" id="GO:0038203">
    <property type="term" value="P:TORC2 signaling"/>
    <property type="evidence" value="ECO:0007669"/>
    <property type="project" value="TreeGrafter"/>
</dbReference>
<dbReference type="SUPFAM" id="SSF48371">
    <property type="entry name" value="ARM repeat"/>
    <property type="match status" value="1"/>
</dbReference>